<dbReference type="EMBL" id="SDPM01000001">
    <property type="protein sequence ID" value="RXZ87840.1"/>
    <property type="molecule type" value="Genomic_DNA"/>
</dbReference>
<evidence type="ECO:0000313" key="9">
    <source>
        <dbReference type="Proteomes" id="UP000581087"/>
    </source>
</evidence>
<dbReference type="AlphaFoldDB" id="A0A4Q2MFA9"/>
<keyword evidence="2" id="KW-0963">Cytoplasm</keyword>
<evidence type="ECO:0000256" key="3">
    <source>
        <dbReference type="ARBA" id="ARBA00022737"/>
    </source>
</evidence>
<comment type="similarity">
    <text evidence="5">Belongs to the Rap family.</text>
</comment>
<comment type="caution">
    <text evidence="7">The sequence shown here is derived from an EMBL/GenBank/DDBJ whole genome shotgun (WGS) entry which is preliminary data.</text>
</comment>
<dbReference type="InterPro" id="IPR011990">
    <property type="entry name" value="TPR-like_helical_dom_sf"/>
</dbReference>
<dbReference type="GO" id="GO:0005737">
    <property type="term" value="C:cytoplasm"/>
    <property type="evidence" value="ECO:0007669"/>
    <property type="project" value="UniProtKB-SubCell"/>
</dbReference>
<dbReference type="InterPro" id="IPR051476">
    <property type="entry name" value="Bac_ResReg_Asp_Phosphatase"/>
</dbReference>
<reference evidence="6 9" key="2">
    <citation type="submission" date="2020-07" db="EMBL/GenBank/DDBJ databases">
        <title>Sequencing the genomes of 1000 actinobacteria strains.</title>
        <authorList>
            <person name="Klenk H.-P."/>
        </authorList>
    </citation>
    <scope>NUCLEOTIDE SEQUENCE [LARGE SCALE GENOMIC DNA]</scope>
    <source>
        <strain evidence="6 9">DSM 23870</strain>
    </source>
</reference>
<dbReference type="Proteomes" id="UP000292686">
    <property type="component" value="Unassembled WGS sequence"/>
</dbReference>
<gene>
    <name evidence="6" type="ORF">BJ972_002523</name>
    <name evidence="7" type="ORF">ESP50_01145</name>
</gene>
<keyword evidence="4" id="KW-0802">TPR repeat</keyword>
<accession>A0A4Q2MFA9</accession>
<evidence type="ECO:0000256" key="2">
    <source>
        <dbReference type="ARBA" id="ARBA00022490"/>
    </source>
</evidence>
<evidence type="ECO:0000256" key="5">
    <source>
        <dbReference type="ARBA" id="ARBA00038253"/>
    </source>
</evidence>
<keyword evidence="8" id="KW-1185">Reference proteome</keyword>
<dbReference type="Gene3D" id="1.25.40.10">
    <property type="entry name" value="Tetratricopeptide repeat domain"/>
    <property type="match status" value="2"/>
</dbReference>
<organism evidence="7 8">
    <name type="scientific">Agromyces atrinae</name>
    <dbReference type="NCBI Taxonomy" id="592376"/>
    <lineage>
        <taxon>Bacteria</taxon>
        <taxon>Bacillati</taxon>
        <taxon>Actinomycetota</taxon>
        <taxon>Actinomycetes</taxon>
        <taxon>Micrococcales</taxon>
        <taxon>Microbacteriaceae</taxon>
        <taxon>Agromyces</taxon>
    </lineage>
</organism>
<keyword evidence="3" id="KW-0677">Repeat</keyword>
<name>A0A4Q2MFA9_9MICO</name>
<dbReference type="PANTHER" id="PTHR46630:SF1">
    <property type="entry name" value="TETRATRICOPEPTIDE REPEAT PROTEIN 29"/>
    <property type="match status" value="1"/>
</dbReference>
<reference evidence="7 8" key="1">
    <citation type="submission" date="2019-01" db="EMBL/GenBank/DDBJ databases">
        <title>Agromyces.</title>
        <authorList>
            <person name="Li J."/>
        </authorList>
    </citation>
    <scope>NUCLEOTIDE SEQUENCE [LARGE SCALE GENOMIC DNA]</scope>
    <source>
        <strain evidence="7 8">DSM 23870</strain>
    </source>
</reference>
<dbReference type="PANTHER" id="PTHR46630">
    <property type="entry name" value="TETRATRICOPEPTIDE REPEAT PROTEIN 29"/>
    <property type="match status" value="1"/>
</dbReference>
<evidence type="ECO:0000313" key="6">
    <source>
        <dbReference type="EMBL" id="NYD68004.1"/>
    </source>
</evidence>
<dbReference type="RefSeq" id="WP_129172105.1">
    <property type="nucleotide sequence ID" value="NZ_JACCBI010000001.1"/>
</dbReference>
<evidence type="ECO:0000313" key="8">
    <source>
        <dbReference type="Proteomes" id="UP000292686"/>
    </source>
</evidence>
<proteinExistence type="inferred from homology"/>
<sequence>MSKTTRRIKELFEEIDQTPFGPAERALVDEAIALAVEAGDEKLEYRARMRLTGSANQSGDTDAMLASFAWCLAKHDSDPERFPLDIGNGGADLLWQYKWMAGTLGASPIFSREQIDAVLHDMHEHYSRAGVSQSGVIMSRFEDAWVNGRIDEAEKWRVELAGMPRDEYSHCDACVRSQSSGFFIETNRDAEAITLVEEMIEGDFSCGDEPEHALSRAMLPYLRAGRDADAKQAHVRSYRLARDNPDKLDIVANHLVFCAVTGNEARGLALLERHIGWLAHDGLNAAGHFSALVAIGVLLDAVERAGHGDAVVRGADAPGLVAFFGEHDGTWTAADLGVAAWAAAARLADAFDARNGNDYFAGRISAAKALAETTYDVPINTDTFLPAPVSRPEPTDAAGWTDRARDLAMAGLGVPAIEAARRALEGATGRDRDEMHSLTIGYLVNSGDLEAAEAALPARIASLRDNGREHQAALEERVGLAVFGRTEPSDRAALEHELANIAPETPPDVVADIRLSLAMLLVSTGEPDGAKRLAGAAADGFFAGESPRGVRASLHFLARCEVADDDIEAALATLDQLDALEPGDGERGLSLLTRARILGGSGDFASGARAADSATRIFTELDIRPAVVDATALAAALWTDAGEPDEAVNRFRFAVRQSELLDQPATGLGFAFGRSLLGAGHAAESIEVLQDVYEQETEAGIEAASRGETLLWLGQALHADEQYGNAVGAWGAAVELFTEGGDSRGAARAGAMQGRLLGRFGETDDALESLSAAATAARETPEDAGLLTDVLHGYGIAQASAGQEAALETFDEIERIAAEHEAHWLIADVTDSRARALSSLGRVDEAIPVALTAADRYAQAGDPASAAGAELTAARMLAQSDRVADAVPIYRAALEREEAIPELRGVAALELGDALESLGRLDEAAEARAIAEQA</sequence>
<protein>
    <submittedName>
        <fullName evidence="6">Tetratricopeptide (TPR) repeat protein</fullName>
    </submittedName>
</protein>
<evidence type="ECO:0000256" key="1">
    <source>
        <dbReference type="ARBA" id="ARBA00004496"/>
    </source>
</evidence>
<comment type="subcellular location">
    <subcellularLocation>
        <location evidence="1">Cytoplasm</location>
    </subcellularLocation>
</comment>
<evidence type="ECO:0000313" key="7">
    <source>
        <dbReference type="EMBL" id="RXZ87840.1"/>
    </source>
</evidence>
<evidence type="ECO:0000256" key="4">
    <source>
        <dbReference type="ARBA" id="ARBA00022803"/>
    </source>
</evidence>
<dbReference type="EMBL" id="JACCBI010000001">
    <property type="protein sequence ID" value="NYD68004.1"/>
    <property type="molecule type" value="Genomic_DNA"/>
</dbReference>
<dbReference type="OrthoDB" id="56388at2"/>
<dbReference type="SUPFAM" id="SSF48452">
    <property type="entry name" value="TPR-like"/>
    <property type="match status" value="2"/>
</dbReference>
<dbReference type="Proteomes" id="UP000581087">
    <property type="component" value="Unassembled WGS sequence"/>
</dbReference>